<dbReference type="KEGG" id="ctae:BGI42_14730"/>
<proteinExistence type="predicted"/>
<sequence>MKSKIYVIELSSLKIVNYFWNSVGAIENYIFHPLLYLSGSFFSLQYVPKFLYPIFYINPFFHFTNVLRYTFGNVYELNILLSLIVSISIFFISTISCLIIFHKGYRLLE</sequence>
<evidence type="ECO:0000313" key="3">
    <source>
        <dbReference type="Proteomes" id="UP000094652"/>
    </source>
</evidence>
<feature type="transmembrane region" description="Helical" evidence="1">
    <location>
        <begin position="18"/>
        <end position="38"/>
    </location>
</feature>
<keyword evidence="2" id="KW-0614">Plasmid</keyword>
<keyword evidence="1" id="KW-0812">Transmembrane</keyword>
<dbReference type="PANTHER" id="PTHR43332:SF2">
    <property type="entry name" value="INNER MEMBRANE TRANSPORT PERMEASE YADH"/>
    <property type="match status" value="1"/>
</dbReference>
<protein>
    <recommendedName>
        <fullName evidence="4">Transport permease protein</fullName>
    </recommendedName>
</protein>
<dbReference type="AlphaFoldDB" id="A0A1D7XPA5"/>
<keyword evidence="1" id="KW-1133">Transmembrane helix</keyword>
<reference evidence="3" key="1">
    <citation type="submission" date="2016-09" db="EMBL/GenBank/DDBJ databases">
        <title>Genomics of Clostridium taeniosporum, an organism which forms endospores with ribbon-like appendages.</title>
        <authorList>
            <person name="Walker J.R."/>
        </authorList>
    </citation>
    <scope>NUCLEOTIDE SEQUENCE [LARGE SCALE GENOMIC DNA]</scope>
    <source>
        <strain evidence="3">1/k</strain>
        <plasmid evidence="3">Plasmid pct2</plasmid>
    </source>
</reference>
<evidence type="ECO:0008006" key="4">
    <source>
        <dbReference type="Google" id="ProtNLM"/>
    </source>
</evidence>
<dbReference type="EMBL" id="CP017255">
    <property type="protein sequence ID" value="AOR24999.1"/>
    <property type="molecule type" value="Genomic_DNA"/>
</dbReference>
<geneLocation type="plasmid" evidence="3">
    <name>pct2</name>
</geneLocation>
<evidence type="ECO:0000256" key="1">
    <source>
        <dbReference type="SAM" id="Phobius"/>
    </source>
</evidence>
<keyword evidence="1" id="KW-0472">Membrane</keyword>
<keyword evidence="3" id="KW-1185">Reference proteome</keyword>
<accession>A0A1D7XPA5</accession>
<evidence type="ECO:0000313" key="2">
    <source>
        <dbReference type="EMBL" id="AOR24999.1"/>
    </source>
</evidence>
<dbReference type="InterPro" id="IPR052522">
    <property type="entry name" value="ABC-2_transport_permease"/>
</dbReference>
<dbReference type="GO" id="GO:0005886">
    <property type="term" value="C:plasma membrane"/>
    <property type="evidence" value="ECO:0007669"/>
    <property type="project" value="TreeGrafter"/>
</dbReference>
<dbReference type="PANTHER" id="PTHR43332">
    <property type="entry name" value="INNER MEMBRANE TRANSPORT PERMEASE YADH-RELATED"/>
    <property type="match status" value="1"/>
</dbReference>
<feature type="transmembrane region" description="Helical" evidence="1">
    <location>
        <begin position="50"/>
        <end position="71"/>
    </location>
</feature>
<dbReference type="Proteomes" id="UP000094652">
    <property type="component" value="Plasmid pCt2"/>
</dbReference>
<feature type="transmembrane region" description="Helical" evidence="1">
    <location>
        <begin position="77"/>
        <end position="101"/>
    </location>
</feature>
<organism evidence="2 3">
    <name type="scientific">Clostridium taeniosporum</name>
    <dbReference type="NCBI Taxonomy" id="394958"/>
    <lineage>
        <taxon>Bacteria</taxon>
        <taxon>Bacillati</taxon>
        <taxon>Bacillota</taxon>
        <taxon>Clostridia</taxon>
        <taxon>Eubacteriales</taxon>
        <taxon>Clostridiaceae</taxon>
        <taxon>Clostridium</taxon>
    </lineage>
</organism>
<gene>
    <name evidence="2" type="ORF">BGI42_14730</name>
</gene>
<name>A0A1D7XPA5_9CLOT</name>